<accession>A0A9Q7ADC4</accession>
<reference evidence="7" key="1">
    <citation type="submission" date="2021-04" db="EMBL/GenBank/DDBJ databases">
        <title>A novel Synergistetes isolate from a pyrite-forming mixed culture.</title>
        <authorList>
            <person name="Bunk B."/>
            <person name="Sproer C."/>
            <person name="Spring S."/>
            <person name="Pester M."/>
        </authorList>
    </citation>
    <scope>NUCLEOTIDE SEQUENCE [LARGE SCALE GENOMIC DNA]</scope>
    <source>
        <strain evidence="7">J.5.4.2-T.3.5.2</strain>
    </source>
</reference>
<keyword evidence="2" id="KW-0479">Metal-binding</keyword>
<dbReference type="PROSITE" id="PS00198">
    <property type="entry name" value="4FE4S_FER_1"/>
    <property type="match status" value="1"/>
</dbReference>
<keyword evidence="7" id="KW-1185">Reference proteome</keyword>
<dbReference type="PROSITE" id="PS51379">
    <property type="entry name" value="4FE4S_FER_2"/>
    <property type="match status" value="2"/>
</dbReference>
<organism evidence="6 7">
    <name type="scientific">Aminithiophilus ramosus</name>
    <dbReference type="NCBI Taxonomy" id="3029084"/>
    <lineage>
        <taxon>Bacteria</taxon>
        <taxon>Thermotogati</taxon>
        <taxon>Synergistota</taxon>
        <taxon>Synergistia</taxon>
        <taxon>Synergistales</taxon>
        <taxon>Aminithiophilaceae</taxon>
        <taxon>Aminithiophilus</taxon>
    </lineage>
</organism>
<dbReference type="EMBL" id="CP072943">
    <property type="protein sequence ID" value="QTX32748.1"/>
    <property type="molecule type" value="Genomic_DNA"/>
</dbReference>
<dbReference type="PANTHER" id="PTHR43687:SF1">
    <property type="entry name" value="FERREDOXIN III"/>
    <property type="match status" value="1"/>
</dbReference>
<dbReference type="InterPro" id="IPR050572">
    <property type="entry name" value="Fe-S_Ferredoxin"/>
</dbReference>
<dbReference type="PANTHER" id="PTHR43687">
    <property type="entry name" value="ADENYLYLSULFATE REDUCTASE, BETA SUBUNIT"/>
    <property type="match status" value="1"/>
</dbReference>
<dbReference type="InterPro" id="IPR017900">
    <property type="entry name" value="4Fe4S_Fe_S_CS"/>
</dbReference>
<dbReference type="Pfam" id="PF14697">
    <property type="entry name" value="Fer4_21"/>
    <property type="match status" value="1"/>
</dbReference>
<dbReference type="KEGG" id="aram:KAR29_02085"/>
<gene>
    <name evidence="6" type="ORF">KAR29_02085</name>
</gene>
<evidence type="ECO:0000256" key="3">
    <source>
        <dbReference type="ARBA" id="ARBA00023004"/>
    </source>
</evidence>
<feature type="domain" description="4Fe-4S ferredoxin-type" evidence="5">
    <location>
        <begin position="2"/>
        <end position="31"/>
    </location>
</feature>
<dbReference type="GO" id="GO:0051539">
    <property type="term" value="F:4 iron, 4 sulfur cluster binding"/>
    <property type="evidence" value="ECO:0007669"/>
    <property type="project" value="UniProtKB-KW"/>
</dbReference>
<protein>
    <submittedName>
        <fullName evidence="6">4Fe-4S binding protein</fullName>
    </submittedName>
</protein>
<keyword evidence="1" id="KW-0004">4Fe-4S</keyword>
<keyword evidence="4" id="KW-0411">Iron-sulfur</keyword>
<dbReference type="Gene3D" id="3.30.70.20">
    <property type="match status" value="2"/>
</dbReference>
<name>A0A9Q7ADC4_9BACT</name>
<dbReference type="InterPro" id="IPR017896">
    <property type="entry name" value="4Fe4S_Fe-S-bd"/>
</dbReference>
<dbReference type="RefSeq" id="WP_274374001.1">
    <property type="nucleotide sequence ID" value="NZ_CP072943.1"/>
</dbReference>
<proteinExistence type="predicted"/>
<evidence type="ECO:0000256" key="2">
    <source>
        <dbReference type="ARBA" id="ARBA00022723"/>
    </source>
</evidence>
<dbReference type="AlphaFoldDB" id="A0A9Q7ADC4"/>
<feature type="domain" description="4Fe-4S ferredoxin-type" evidence="5">
    <location>
        <begin position="32"/>
        <end position="58"/>
    </location>
</feature>
<evidence type="ECO:0000313" key="6">
    <source>
        <dbReference type="EMBL" id="QTX32748.1"/>
    </source>
</evidence>
<keyword evidence="3" id="KW-0408">Iron</keyword>
<dbReference type="SUPFAM" id="SSF54862">
    <property type="entry name" value="4Fe-4S ferredoxins"/>
    <property type="match status" value="1"/>
</dbReference>
<evidence type="ECO:0000256" key="4">
    <source>
        <dbReference type="ARBA" id="ARBA00023014"/>
    </source>
</evidence>
<dbReference type="GO" id="GO:0046872">
    <property type="term" value="F:metal ion binding"/>
    <property type="evidence" value="ECO:0007669"/>
    <property type="project" value="UniProtKB-KW"/>
</dbReference>
<evidence type="ECO:0000313" key="7">
    <source>
        <dbReference type="Proteomes" id="UP000671879"/>
    </source>
</evidence>
<dbReference type="Proteomes" id="UP000671879">
    <property type="component" value="Chromosome"/>
</dbReference>
<evidence type="ECO:0000256" key="1">
    <source>
        <dbReference type="ARBA" id="ARBA00022485"/>
    </source>
</evidence>
<sequence length="58" mass="5755">MSKAVVDKDSCVGCEACVGSCPVSAISMDEGKAHVDADSCVECGACVSVCPVSAISQD</sequence>
<evidence type="ECO:0000259" key="5">
    <source>
        <dbReference type="PROSITE" id="PS51379"/>
    </source>
</evidence>